<organism evidence="1 2">
    <name type="scientific">Leptospira meyeri</name>
    <dbReference type="NCBI Taxonomy" id="29508"/>
    <lineage>
        <taxon>Bacteria</taxon>
        <taxon>Pseudomonadati</taxon>
        <taxon>Spirochaetota</taxon>
        <taxon>Spirochaetia</taxon>
        <taxon>Leptospirales</taxon>
        <taxon>Leptospiraceae</taxon>
        <taxon>Leptospira</taxon>
    </lineage>
</organism>
<proteinExistence type="predicted"/>
<accession>A0A4R8MQR1</accession>
<dbReference type="STRING" id="1193051.LEP1GSC017_1081"/>
<reference evidence="1 2" key="1">
    <citation type="submission" date="2019-03" db="EMBL/GenBank/DDBJ databases">
        <title>Genomic Encyclopedia of Archaeal and Bacterial Type Strains, Phase II (KMG-II): from individual species to whole genera.</title>
        <authorList>
            <person name="Goeker M."/>
        </authorList>
    </citation>
    <scope>NUCLEOTIDE SEQUENCE [LARGE SCALE GENOMIC DNA]</scope>
    <source>
        <strain evidence="1 2">DSM 21537</strain>
    </source>
</reference>
<comment type="caution">
    <text evidence="1">The sequence shown here is derived from an EMBL/GenBank/DDBJ whole genome shotgun (WGS) entry which is preliminary data.</text>
</comment>
<dbReference type="AlphaFoldDB" id="A0A4R8MQR1"/>
<evidence type="ECO:0000313" key="1">
    <source>
        <dbReference type="EMBL" id="TDY67203.1"/>
    </source>
</evidence>
<name>A0A4R8MQR1_LEPME</name>
<gene>
    <name evidence="1" type="ORF">CLV96_3624</name>
</gene>
<keyword evidence="2" id="KW-1185">Reference proteome</keyword>
<sequence length="407" mass="45988">MLKTGETLMKVVLLLFFLLLNTLFCSPSKKNELTDVFILGSLFLSQKNISFRIVDSQNPQFLLQNAKSGLGNQSLPNRFLNDGKLNHSVGCTKARINVHSIFLWEKGIVSPGQERTANATTVVYDGGWIDNQSGGRMKVSYPLDSGKTIFGIGGPENGNAYAWKDGKYDRIGLRIGSIKCELDEAKLENQHNKYLIYNMWNESEMGKADPQFGKRNLVMAYPFDNGIEKVNTIDYPISATTGYLALDALKNYHPRIHRNSSTEAAELADPIGNTFWDHLNAPYTDRLDFEYLDNEYSMDRYTEDGIIVLNLPEGNRETLVLNMSALNNFVYQTEQGLSSAKFSPIDFIKFDYKPNEYSEYYLNTNFIATNGKYLEQWVLPTPGPNQPDPSNGRDIGFFLPTFSISKE</sequence>
<evidence type="ECO:0000313" key="2">
    <source>
        <dbReference type="Proteomes" id="UP000294684"/>
    </source>
</evidence>
<dbReference type="EMBL" id="SORO01000004">
    <property type="protein sequence ID" value="TDY67203.1"/>
    <property type="molecule type" value="Genomic_DNA"/>
</dbReference>
<dbReference type="Proteomes" id="UP000294684">
    <property type="component" value="Unassembled WGS sequence"/>
</dbReference>
<protein>
    <submittedName>
        <fullName evidence="1">Uncharacterized protein</fullName>
    </submittedName>
</protein>